<keyword evidence="3" id="KW-0285">Flavoprotein</keyword>
<gene>
    <name evidence="12" type="ORF">EPA93_27365</name>
</gene>
<feature type="binding site" evidence="9">
    <location>
        <position position="287"/>
    </location>
    <ligand>
        <name>substrate</name>
    </ligand>
</feature>
<dbReference type="EC" id="1.5.5.2" evidence="2"/>
<dbReference type="UniPathway" id="UPA00261">
    <property type="reaction ID" value="UER00373"/>
</dbReference>
<dbReference type="PANTHER" id="PTHR13914:SF0">
    <property type="entry name" value="PROLINE DEHYDROGENASE 1, MITOCHONDRIAL"/>
    <property type="match status" value="1"/>
</dbReference>
<keyword evidence="13" id="KW-1185">Reference proteome</keyword>
<evidence type="ECO:0000256" key="10">
    <source>
        <dbReference type="PIRSR" id="PIRSR000196-2"/>
    </source>
</evidence>
<dbReference type="GO" id="GO:0000166">
    <property type="term" value="F:nucleotide binding"/>
    <property type="evidence" value="ECO:0007669"/>
    <property type="project" value="UniProtKB-KW"/>
</dbReference>
<dbReference type="GO" id="GO:0004657">
    <property type="term" value="F:proline dehydrogenase activity"/>
    <property type="evidence" value="ECO:0007669"/>
    <property type="project" value="UniProtKB-EC"/>
</dbReference>
<dbReference type="EMBL" id="CP035758">
    <property type="protein sequence ID" value="QBD79498.1"/>
    <property type="molecule type" value="Genomic_DNA"/>
</dbReference>
<dbReference type="RefSeq" id="WP_129890550.1">
    <property type="nucleotide sequence ID" value="NZ_CP035758.1"/>
</dbReference>
<sequence length="305" mass="35021">MSVFLKDTLLYLAQNQKLRDFVVSNRATRGVSRRFVAGEILEEAIRATRQLNQQNIQVALDHLGENVFEASEAEASTGDYIAALEQIKLSGVDANISIKLTALGLDISPDLCLQNMRKILQKAAEYDIFVCIDMEGSDYTERTVEMTLAIRKEFEQVGTVIQTYLYRSEKDVEKLIEQGVRIRLVKGAYKEPPSVAFQNKSDVDKNYVLLMKMLLSRGNFPAIASHDEAILREANQYVRDQGISKASFEFQMLYGIRRDLQEKLVKQEYNMRVYVPYGTQWYPYLMRRMAERPANLMFVVTNALR</sequence>
<feature type="binding site" evidence="10">
    <location>
        <begin position="225"/>
        <end position="226"/>
    </location>
    <ligand>
        <name>FAD</name>
        <dbReference type="ChEBI" id="CHEBI:57692"/>
    </ligand>
</feature>
<dbReference type="InterPro" id="IPR029041">
    <property type="entry name" value="FAD-linked_oxidoreductase-like"/>
</dbReference>
<evidence type="ECO:0000256" key="4">
    <source>
        <dbReference type="ARBA" id="ARBA00022741"/>
    </source>
</evidence>
<evidence type="ECO:0000313" key="13">
    <source>
        <dbReference type="Proteomes" id="UP000290365"/>
    </source>
</evidence>
<dbReference type="KEGG" id="kbs:EPA93_27365"/>
<evidence type="ECO:0000256" key="1">
    <source>
        <dbReference type="ARBA" id="ARBA00004739"/>
    </source>
</evidence>
<dbReference type="GO" id="GO:0010133">
    <property type="term" value="P:L-proline catabolic process to L-glutamate"/>
    <property type="evidence" value="ECO:0007669"/>
    <property type="project" value="UniProtKB-UniPathway"/>
</dbReference>
<keyword evidence="5 10" id="KW-0274">FAD</keyword>
<name>A0A4P6JV10_KTERU</name>
<dbReference type="InterPro" id="IPR015659">
    <property type="entry name" value="Proline_oxidase"/>
</dbReference>
<feature type="binding site" evidence="10">
    <location>
        <position position="134"/>
    </location>
    <ligand>
        <name>FAD</name>
        <dbReference type="ChEBI" id="CHEBI:57692"/>
    </ligand>
</feature>
<keyword evidence="7" id="KW-0642">Proline metabolism</keyword>
<evidence type="ECO:0000256" key="2">
    <source>
        <dbReference type="ARBA" id="ARBA00012695"/>
    </source>
</evidence>
<evidence type="ECO:0000256" key="5">
    <source>
        <dbReference type="ARBA" id="ARBA00022827"/>
    </source>
</evidence>
<proteinExistence type="predicted"/>
<dbReference type="Pfam" id="PF01619">
    <property type="entry name" value="Pro_dh"/>
    <property type="match status" value="1"/>
</dbReference>
<dbReference type="PIRSF" id="PIRSF000196">
    <property type="entry name" value="Pro_dehydrog"/>
    <property type="match status" value="1"/>
</dbReference>
<dbReference type="InterPro" id="IPR008219">
    <property type="entry name" value="PRODH_bac_arc"/>
</dbReference>
<evidence type="ECO:0000259" key="11">
    <source>
        <dbReference type="Pfam" id="PF01619"/>
    </source>
</evidence>
<evidence type="ECO:0000256" key="9">
    <source>
        <dbReference type="PIRSR" id="PIRSR000196-1"/>
    </source>
</evidence>
<keyword evidence="4 10" id="KW-0547">Nucleotide-binding</keyword>
<dbReference type="OrthoDB" id="9773461at2"/>
<evidence type="ECO:0000256" key="7">
    <source>
        <dbReference type="ARBA" id="ARBA00023062"/>
    </source>
</evidence>
<dbReference type="Gene3D" id="3.20.20.220">
    <property type="match status" value="1"/>
</dbReference>
<feature type="binding site" evidence="9">
    <location>
        <position position="99"/>
    </location>
    <ligand>
        <name>substrate</name>
    </ligand>
</feature>
<feature type="binding site" evidence="10">
    <location>
        <position position="162"/>
    </location>
    <ligand>
        <name>FAD</name>
        <dbReference type="ChEBI" id="CHEBI:57692"/>
    </ligand>
</feature>
<evidence type="ECO:0000256" key="8">
    <source>
        <dbReference type="ARBA" id="ARBA00048779"/>
    </source>
</evidence>
<reference evidence="12 13" key="1">
    <citation type="submission" date="2019-01" db="EMBL/GenBank/DDBJ databases">
        <title>Ktedonosporobacter rubrisoli SCAWS-G2.</title>
        <authorList>
            <person name="Huang Y."/>
            <person name="Yan B."/>
        </authorList>
    </citation>
    <scope>NUCLEOTIDE SEQUENCE [LARGE SCALE GENOMIC DNA]</scope>
    <source>
        <strain evidence="12 13">SCAWS-G2</strain>
    </source>
</reference>
<dbReference type="InterPro" id="IPR002872">
    <property type="entry name" value="Proline_DH_dom"/>
</dbReference>
<dbReference type="PANTHER" id="PTHR13914">
    <property type="entry name" value="PROLINE OXIDASE"/>
    <property type="match status" value="1"/>
</dbReference>
<keyword evidence="6" id="KW-0560">Oxidoreductase</keyword>
<evidence type="ECO:0000256" key="3">
    <source>
        <dbReference type="ARBA" id="ARBA00022630"/>
    </source>
</evidence>
<dbReference type="AlphaFoldDB" id="A0A4P6JV10"/>
<feature type="binding site" evidence="10">
    <location>
        <begin position="186"/>
        <end position="188"/>
    </location>
    <ligand>
        <name>FAD</name>
        <dbReference type="ChEBI" id="CHEBI:57692"/>
    </ligand>
</feature>
<protein>
    <recommendedName>
        <fullName evidence="2">proline dehydrogenase</fullName>
        <ecNumber evidence="2">1.5.5.2</ecNumber>
    </recommendedName>
</protein>
<feature type="binding site" evidence="10">
    <location>
        <position position="200"/>
    </location>
    <ligand>
        <name>FAD</name>
        <dbReference type="ChEBI" id="CHEBI:57692"/>
    </ligand>
</feature>
<organism evidence="12 13">
    <name type="scientific">Ktedonosporobacter rubrisoli</name>
    <dbReference type="NCBI Taxonomy" id="2509675"/>
    <lineage>
        <taxon>Bacteria</taxon>
        <taxon>Bacillati</taxon>
        <taxon>Chloroflexota</taxon>
        <taxon>Ktedonobacteria</taxon>
        <taxon>Ktedonobacterales</taxon>
        <taxon>Ktedonosporobacteraceae</taxon>
        <taxon>Ktedonosporobacter</taxon>
    </lineage>
</organism>
<feature type="binding site" evidence="9">
    <location>
        <position position="288"/>
    </location>
    <ligand>
        <name>substrate</name>
    </ligand>
</feature>
<feature type="domain" description="Proline dehydrogenase" evidence="11">
    <location>
        <begin position="45"/>
        <end position="299"/>
    </location>
</feature>
<dbReference type="Proteomes" id="UP000290365">
    <property type="component" value="Chromosome"/>
</dbReference>
<evidence type="ECO:0000256" key="6">
    <source>
        <dbReference type="ARBA" id="ARBA00023002"/>
    </source>
</evidence>
<accession>A0A4P6JV10</accession>
<dbReference type="SUPFAM" id="SSF51730">
    <property type="entry name" value="FAD-linked oxidoreductase"/>
    <property type="match status" value="1"/>
</dbReference>
<evidence type="ECO:0000313" key="12">
    <source>
        <dbReference type="EMBL" id="QBD79498.1"/>
    </source>
</evidence>
<comment type="pathway">
    <text evidence="1">Amino-acid degradation; L-proline degradation into L-glutamate; L-glutamate from L-proline: step 1/2.</text>
</comment>
<comment type="cofactor">
    <cofactor evidence="10">
        <name>FAD</name>
        <dbReference type="ChEBI" id="CHEBI:57692"/>
    </cofactor>
    <text evidence="10">Binds 1 FAD per subunit.</text>
</comment>
<comment type="catalytic activity">
    <reaction evidence="8">
        <text>L-proline + a quinone = (S)-1-pyrroline-5-carboxylate + a quinol + H(+)</text>
        <dbReference type="Rhea" id="RHEA:23784"/>
        <dbReference type="ChEBI" id="CHEBI:15378"/>
        <dbReference type="ChEBI" id="CHEBI:17388"/>
        <dbReference type="ChEBI" id="CHEBI:24646"/>
        <dbReference type="ChEBI" id="CHEBI:60039"/>
        <dbReference type="ChEBI" id="CHEBI:132124"/>
        <dbReference type="EC" id="1.5.5.2"/>
    </reaction>
</comment>